<accession>A0A9D8KCM1</accession>
<dbReference type="InterPro" id="IPR052265">
    <property type="entry name" value="Gamma-CA"/>
</dbReference>
<dbReference type="PANTHER" id="PTHR43360:SF1">
    <property type="entry name" value="CARBOXYSOME ASSEMBLY PROTEIN CCMM"/>
    <property type="match status" value="1"/>
</dbReference>
<reference evidence="1" key="1">
    <citation type="journal article" date="2021" name="Environ. Microbiol.">
        <title>Genomic characterization of three novel Desulfobacterota classes expand the metabolic and phylogenetic diversity of the phylum.</title>
        <authorList>
            <person name="Murphy C.L."/>
            <person name="Biggerstaff J."/>
            <person name="Eichhorn A."/>
            <person name="Ewing E."/>
            <person name="Shahan R."/>
            <person name="Soriano D."/>
            <person name="Stewart S."/>
            <person name="VanMol K."/>
            <person name="Walker R."/>
            <person name="Walters P."/>
            <person name="Elshahed M.S."/>
            <person name="Youssef N.H."/>
        </authorList>
    </citation>
    <scope>NUCLEOTIDE SEQUENCE</scope>
    <source>
        <strain evidence="1">Zod_Metabat.24</strain>
    </source>
</reference>
<dbReference type="Proteomes" id="UP000809273">
    <property type="component" value="Unassembled WGS sequence"/>
</dbReference>
<protein>
    <submittedName>
        <fullName evidence="1">Carbonic anhydrase</fullName>
    </submittedName>
</protein>
<comment type="caution">
    <text evidence="1">The sequence shown here is derived from an EMBL/GenBank/DDBJ whole genome shotgun (WGS) entry which is preliminary data.</text>
</comment>
<reference evidence="1" key="2">
    <citation type="submission" date="2021-01" db="EMBL/GenBank/DDBJ databases">
        <authorList>
            <person name="Hahn C.R."/>
            <person name="Youssef N.H."/>
            <person name="Elshahed M."/>
        </authorList>
    </citation>
    <scope>NUCLEOTIDE SEQUENCE</scope>
    <source>
        <strain evidence="1">Zod_Metabat.24</strain>
    </source>
</reference>
<proteinExistence type="predicted"/>
<evidence type="ECO:0000313" key="1">
    <source>
        <dbReference type="EMBL" id="MBN1571647.1"/>
    </source>
</evidence>
<dbReference type="EMBL" id="JAFGIX010000003">
    <property type="protein sequence ID" value="MBN1571647.1"/>
    <property type="molecule type" value="Genomic_DNA"/>
</dbReference>
<gene>
    <name evidence="1" type="ORF">JW984_00450</name>
</gene>
<dbReference type="Gene3D" id="2.160.10.10">
    <property type="entry name" value="Hexapeptide repeat proteins"/>
    <property type="match status" value="1"/>
</dbReference>
<dbReference type="SUPFAM" id="SSF51161">
    <property type="entry name" value="Trimeric LpxA-like enzymes"/>
    <property type="match status" value="1"/>
</dbReference>
<dbReference type="PANTHER" id="PTHR43360">
    <property type="entry name" value="CARBON DIOXIDE CONCENTRATING MECHANISM PROTEIN CCMM"/>
    <property type="match status" value="1"/>
</dbReference>
<name>A0A9D8KCM1_9DELT</name>
<evidence type="ECO:0000313" key="2">
    <source>
        <dbReference type="Proteomes" id="UP000809273"/>
    </source>
</evidence>
<dbReference type="AlphaFoldDB" id="A0A9D8KCM1"/>
<organism evidence="1 2">
    <name type="scientific">Candidatus Zymogenus saltonus</name>
    <dbReference type="NCBI Taxonomy" id="2844893"/>
    <lineage>
        <taxon>Bacteria</taxon>
        <taxon>Deltaproteobacteria</taxon>
        <taxon>Candidatus Zymogenia</taxon>
        <taxon>Candidatus Zymogeniales</taxon>
        <taxon>Candidatus Zymogenaceae</taxon>
        <taxon>Candidatus Zymogenus</taxon>
    </lineage>
</organism>
<sequence length="208" mass="22354">MKHKNVITDFSSREHTPAVDETAFVHPLGAVIGNVTIGRRVLVSPFASVRGDEGQPLFVGDESNVQDGVIIHALETEEDGVEIPKNLVEADGKKYAVYIGKRVSLAHQVQIHGPAKVDDDTFIGMQTLVFKSEVGKSAVVEPGCILMGVKVAGGRYVPAGTVLKDQGDADRLPSITNDYPFKTLNAGVVHVNTALADGYNKAEFFKNK</sequence>
<dbReference type="InterPro" id="IPR011004">
    <property type="entry name" value="Trimer_LpxA-like_sf"/>
</dbReference>